<reference evidence="1" key="2">
    <citation type="journal article" date="2015" name="Data Brief">
        <title>Shoot transcriptome of the giant reed, Arundo donax.</title>
        <authorList>
            <person name="Barrero R.A."/>
            <person name="Guerrero F.D."/>
            <person name="Moolhuijzen P."/>
            <person name="Goolsby J.A."/>
            <person name="Tidwell J."/>
            <person name="Bellgard S.E."/>
            <person name="Bellgard M.I."/>
        </authorList>
    </citation>
    <scope>NUCLEOTIDE SEQUENCE</scope>
    <source>
        <tissue evidence="1">Shoot tissue taken approximately 20 cm above the soil surface</tissue>
    </source>
</reference>
<accession>A0A0A9CC75</accession>
<name>A0A0A9CC75_ARUDO</name>
<proteinExistence type="predicted"/>
<organism evidence="1">
    <name type="scientific">Arundo donax</name>
    <name type="common">Giant reed</name>
    <name type="synonym">Donax arundinaceus</name>
    <dbReference type="NCBI Taxonomy" id="35708"/>
    <lineage>
        <taxon>Eukaryota</taxon>
        <taxon>Viridiplantae</taxon>
        <taxon>Streptophyta</taxon>
        <taxon>Embryophyta</taxon>
        <taxon>Tracheophyta</taxon>
        <taxon>Spermatophyta</taxon>
        <taxon>Magnoliopsida</taxon>
        <taxon>Liliopsida</taxon>
        <taxon>Poales</taxon>
        <taxon>Poaceae</taxon>
        <taxon>PACMAD clade</taxon>
        <taxon>Arundinoideae</taxon>
        <taxon>Arundineae</taxon>
        <taxon>Arundo</taxon>
    </lineage>
</organism>
<sequence>MCSIHSEILVQQKKLLKLYV</sequence>
<reference evidence="1" key="1">
    <citation type="submission" date="2014-09" db="EMBL/GenBank/DDBJ databases">
        <authorList>
            <person name="Magalhaes I.L.F."/>
            <person name="Oliveira U."/>
            <person name="Santos F.R."/>
            <person name="Vidigal T.H.D.A."/>
            <person name="Brescovit A.D."/>
            <person name="Santos A.J."/>
        </authorList>
    </citation>
    <scope>NUCLEOTIDE SEQUENCE</scope>
    <source>
        <tissue evidence="1">Shoot tissue taken approximately 20 cm above the soil surface</tissue>
    </source>
</reference>
<protein>
    <submittedName>
        <fullName evidence="1">Uncharacterized protein</fullName>
    </submittedName>
</protein>
<dbReference type="AlphaFoldDB" id="A0A0A9CC75"/>
<evidence type="ECO:0000313" key="1">
    <source>
        <dbReference type="EMBL" id="JAD72048.1"/>
    </source>
</evidence>
<dbReference type="EMBL" id="GBRH01225847">
    <property type="protein sequence ID" value="JAD72048.1"/>
    <property type="molecule type" value="Transcribed_RNA"/>
</dbReference>